<keyword evidence="2" id="KW-1185">Reference proteome</keyword>
<reference evidence="1" key="2">
    <citation type="journal article" date="2023" name="Commun. Biol.">
        <title>Intrasexual cuticular hydrocarbon dimorphism in a wasp sheds light on hydrocarbon biosynthesis genes in Hymenoptera.</title>
        <authorList>
            <person name="Moris V.C."/>
            <person name="Podsiadlowski L."/>
            <person name="Martin S."/>
            <person name="Oeyen J.P."/>
            <person name="Donath A."/>
            <person name="Petersen M."/>
            <person name="Wilbrandt J."/>
            <person name="Misof B."/>
            <person name="Liedtke D."/>
            <person name="Thamm M."/>
            <person name="Scheiner R."/>
            <person name="Schmitt T."/>
            <person name="Niehuis O."/>
        </authorList>
    </citation>
    <scope>NUCLEOTIDE SEQUENCE</scope>
    <source>
        <strain evidence="1">GBR_01_08_01A</strain>
    </source>
</reference>
<gene>
    <name evidence="1" type="ORF">KPH14_008536</name>
</gene>
<evidence type="ECO:0000313" key="1">
    <source>
        <dbReference type="EMBL" id="KAK2585007.1"/>
    </source>
</evidence>
<name>A0AAD9RS82_9HYME</name>
<dbReference type="AlphaFoldDB" id="A0AAD9RS82"/>
<proteinExistence type="predicted"/>
<sequence>MSFRDVAVYWACIDHLCLAGIHSASMALCCIERQSFTNARTSCSAPRLCDYADQSLQLMTLSIFSTISES</sequence>
<dbReference type="EMBL" id="JAIFRP010000022">
    <property type="protein sequence ID" value="KAK2585007.1"/>
    <property type="molecule type" value="Genomic_DNA"/>
</dbReference>
<organism evidence="1 2">
    <name type="scientific">Odynerus spinipes</name>
    <dbReference type="NCBI Taxonomy" id="1348599"/>
    <lineage>
        <taxon>Eukaryota</taxon>
        <taxon>Metazoa</taxon>
        <taxon>Ecdysozoa</taxon>
        <taxon>Arthropoda</taxon>
        <taxon>Hexapoda</taxon>
        <taxon>Insecta</taxon>
        <taxon>Pterygota</taxon>
        <taxon>Neoptera</taxon>
        <taxon>Endopterygota</taxon>
        <taxon>Hymenoptera</taxon>
        <taxon>Apocrita</taxon>
        <taxon>Aculeata</taxon>
        <taxon>Vespoidea</taxon>
        <taxon>Vespidae</taxon>
        <taxon>Eumeninae</taxon>
        <taxon>Odynerus</taxon>
    </lineage>
</organism>
<comment type="caution">
    <text evidence="1">The sequence shown here is derived from an EMBL/GenBank/DDBJ whole genome shotgun (WGS) entry which is preliminary data.</text>
</comment>
<accession>A0AAD9RS82</accession>
<protein>
    <submittedName>
        <fullName evidence="1">Uncharacterized protein</fullName>
    </submittedName>
</protein>
<dbReference type="Proteomes" id="UP001258017">
    <property type="component" value="Unassembled WGS sequence"/>
</dbReference>
<evidence type="ECO:0000313" key="2">
    <source>
        <dbReference type="Proteomes" id="UP001258017"/>
    </source>
</evidence>
<reference evidence="1" key="1">
    <citation type="submission" date="2021-08" db="EMBL/GenBank/DDBJ databases">
        <authorList>
            <person name="Misof B."/>
            <person name="Oliver O."/>
            <person name="Podsiadlowski L."/>
            <person name="Donath A."/>
            <person name="Peters R."/>
            <person name="Mayer C."/>
            <person name="Rust J."/>
            <person name="Gunkel S."/>
            <person name="Lesny P."/>
            <person name="Martin S."/>
            <person name="Oeyen J.P."/>
            <person name="Petersen M."/>
            <person name="Panagiotis P."/>
            <person name="Wilbrandt J."/>
            <person name="Tanja T."/>
        </authorList>
    </citation>
    <scope>NUCLEOTIDE SEQUENCE</scope>
    <source>
        <strain evidence="1">GBR_01_08_01A</strain>
        <tissue evidence="1">Thorax + abdomen</tissue>
    </source>
</reference>